<proteinExistence type="predicted"/>
<evidence type="ECO:0000313" key="4">
    <source>
        <dbReference type="Proteomes" id="UP000243081"/>
    </source>
</evidence>
<dbReference type="Pfam" id="PF24355">
    <property type="entry name" value="DUF7514"/>
    <property type="match status" value="1"/>
</dbReference>
<dbReference type="OMA" id="FERWMTC"/>
<evidence type="ECO:0000256" key="1">
    <source>
        <dbReference type="SAM" id="MobiDB-lite"/>
    </source>
</evidence>
<feature type="compositionally biased region" description="Basic and acidic residues" evidence="1">
    <location>
        <begin position="13"/>
        <end position="23"/>
    </location>
</feature>
<keyword evidence="4" id="KW-1185">Reference proteome</keyword>
<feature type="region of interest" description="Disordered" evidence="1">
    <location>
        <begin position="130"/>
        <end position="204"/>
    </location>
</feature>
<sequence>MGPGLISTLSPEGVREHHWESPHKGRAVASSTTSSSSRTSSSSHAVKVDDRVTKEALAGTDAHEPQAAEKVLLLESGFVEQLKSTFAISAVQKRQLDDFLNTCPAILTAFPLATTKPLLARAYSESSLPPKAKETRYQATVEDCTESEEEDGTPTPTRTPKAPTSNTDPEFDHGRLKRHHTYAESAPTSPVAASATTAESLPPAAPQVVKEVRFSDRVPAVLPRKAPVRHTTWSGGTSQPANVHVPREKMHFDEKWGVLFNSQGRPTPRMRNVLRGLAIYLTEVYKPTYSLVLTPEKLYKFYSRYRLDREPIDLTRIFGLTSRSAMRSLEDLYADTKCHYHLVKDDPSDPKERACIPALTPDGFVMWTLRLICAYPDQEAARLARVIADVPLDAVPEDPSLECKDQRTRLPRQISRHLFPAEPDPDVLHLVTRAVRSWKHDTPGSERPLPLSHATSCAGGGGGRVAHVIVQNPSTLPPPLVHSDARSRQGHLNRCRRDYENDVEIVVPGARSTERDGCRSSRYTRAHAKQESPRRSSKRYTRRSGDKESDRDRHRGDRRWGDDGYDESRCRRREGSGSRT</sequence>
<comment type="caution">
    <text evidence="3">The sequence shown here is derived from an EMBL/GenBank/DDBJ whole genome shotgun (WGS) entry which is preliminary data.</text>
</comment>
<accession>A0A179I2X1</accession>
<dbReference type="EMBL" id="LUKN01003691">
    <property type="protein sequence ID" value="OAQ97066.1"/>
    <property type="molecule type" value="Genomic_DNA"/>
</dbReference>
<gene>
    <name evidence="3" type="ORF">LLEC1_00952</name>
</gene>
<evidence type="ECO:0000259" key="2">
    <source>
        <dbReference type="Pfam" id="PF24355"/>
    </source>
</evidence>
<protein>
    <recommendedName>
        <fullName evidence="2">DUF7514 domain-containing protein</fullName>
    </recommendedName>
</protein>
<dbReference type="AlphaFoldDB" id="A0A179I2X1"/>
<feature type="region of interest" description="Disordered" evidence="1">
    <location>
        <begin position="440"/>
        <end position="493"/>
    </location>
</feature>
<dbReference type="InterPro" id="IPR055936">
    <property type="entry name" value="DUF7514"/>
</dbReference>
<evidence type="ECO:0000313" key="3">
    <source>
        <dbReference type="EMBL" id="OAQ97066.1"/>
    </source>
</evidence>
<feature type="region of interest" description="Disordered" evidence="1">
    <location>
        <begin position="508"/>
        <end position="580"/>
    </location>
</feature>
<dbReference type="OrthoDB" id="5413703at2759"/>
<feature type="domain" description="DUF7514" evidence="2">
    <location>
        <begin position="257"/>
        <end position="434"/>
    </location>
</feature>
<reference evidence="3 4" key="1">
    <citation type="submission" date="2016-03" db="EMBL/GenBank/DDBJ databases">
        <title>Fine-scale spatial genetic structure of a fungal parasite of coffee scale insects.</title>
        <authorList>
            <person name="Jackson D."/>
            <person name="Zemenick K.A."/>
            <person name="Malloure B."/>
            <person name="Quandt C.A."/>
            <person name="James T.Y."/>
        </authorList>
    </citation>
    <scope>NUCLEOTIDE SEQUENCE [LARGE SCALE GENOMIC DNA]</scope>
    <source>
        <strain evidence="3 4">UM487</strain>
    </source>
</reference>
<name>A0A179I2X1_CORDF</name>
<feature type="compositionally biased region" description="Acidic residues" evidence="1">
    <location>
        <begin position="143"/>
        <end position="152"/>
    </location>
</feature>
<feature type="region of interest" description="Disordered" evidence="1">
    <location>
        <begin position="1"/>
        <end position="63"/>
    </location>
</feature>
<feature type="compositionally biased region" description="Low complexity" evidence="1">
    <location>
        <begin position="30"/>
        <end position="43"/>
    </location>
</feature>
<dbReference type="PANTHER" id="PTHR39611:SF1">
    <property type="entry name" value="HYDROXYPROLINE-RICH GLYCOPROTEIN DZ-HRGP"/>
    <property type="match status" value="1"/>
</dbReference>
<feature type="compositionally biased region" description="Basic and acidic residues" evidence="1">
    <location>
        <begin position="543"/>
        <end position="580"/>
    </location>
</feature>
<dbReference type="Proteomes" id="UP000243081">
    <property type="component" value="Unassembled WGS sequence"/>
</dbReference>
<feature type="compositionally biased region" description="Low complexity" evidence="1">
    <location>
        <begin position="153"/>
        <end position="164"/>
    </location>
</feature>
<feature type="compositionally biased region" description="Low complexity" evidence="1">
    <location>
        <begin position="183"/>
        <end position="200"/>
    </location>
</feature>
<organism evidence="3 4">
    <name type="scientific">Cordyceps confragosa</name>
    <name type="common">Lecanicillium lecanii</name>
    <dbReference type="NCBI Taxonomy" id="2714763"/>
    <lineage>
        <taxon>Eukaryota</taxon>
        <taxon>Fungi</taxon>
        <taxon>Dikarya</taxon>
        <taxon>Ascomycota</taxon>
        <taxon>Pezizomycotina</taxon>
        <taxon>Sordariomycetes</taxon>
        <taxon>Hypocreomycetidae</taxon>
        <taxon>Hypocreales</taxon>
        <taxon>Cordycipitaceae</taxon>
        <taxon>Akanthomyces</taxon>
    </lineage>
</organism>
<dbReference type="PANTHER" id="PTHR39611">
    <property type="entry name" value="HYDROXYPROLINE-RICH GLYCOPROTEIN DZ-HRGP-RELATED"/>
    <property type="match status" value="1"/>
</dbReference>